<dbReference type="Proteomes" id="UP000071561">
    <property type="component" value="Chromosome"/>
</dbReference>
<gene>
    <name evidence="2" type="ORF">AY601_3484</name>
</gene>
<proteinExistence type="predicted"/>
<sequence length="97" mass="11138">MSKFHDVINEFDVLQNNYEFDNLTGGKKDFDLVHERLKESGELKSKAEAKRFLKENGLTAHHHQDMRTIELIPSDLHNNVPHEGGASKLRKITGAYH</sequence>
<evidence type="ECO:0000256" key="1">
    <source>
        <dbReference type="SAM" id="MobiDB-lite"/>
    </source>
</evidence>
<evidence type="ECO:0008006" key="4">
    <source>
        <dbReference type="Google" id="ProtNLM"/>
    </source>
</evidence>
<keyword evidence="3" id="KW-1185">Reference proteome</keyword>
<dbReference type="PATRIC" id="fig|188932.3.peg.3625"/>
<dbReference type="KEGG" id="pcm:AY601_3484"/>
<organism evidence="2 3">
    <name type="scientific">Pedobacter cryoconitis</name>
    <dbReference type="NCBI Taxonomy" id="188932"/>
    <lineage>
        <taxon>Bacteria</taxon>
        <taxon>Pseudomonadati</taxon>
        <taxon>Bacteroidota</taxon>
        <taxon>Sphingobacteriia</taxon>
        <taxon>Sphingobacteriales</taxon>
        <taxon>Sphingobacteriaceae</taxon>
        <taxon>Pedobacter</taxon>
    </lineage>
</organism>
<dbReference type="AlphaFoldDB" id="A0A127VGE2"/>
<evidence type="ECO:0000313" key="2">
    <source>
        <dbReference type="EMBL" id="AMQ00350.1"/>
    </source>
</evidence>
<accession>A0A127VGE2</accession>
<dbReference type="Pfam" id="PF14414">
    <property type="entry name" value="WHH"/>
    <property type="match status" value="1"/>
</dbReference>
<dbReference type="InterPro" id="IPR032869">
    <property type="entry name" value="WHH_dom_containing"/>
</dbReference>
<protein>
    <recommendedName>
        <fullName evidence="4">HNH/ENDO VII superfamily nuclease</fullName>
    </recommendedName>
</protein>
<reference evidence="2 3" key="1">
    <citation type="submission" date="2016-03" db="EMBL/GenBank/DDBJ databases">
        <title>Complete genome sequence of Pedobacter cryoconitis PAMC 27485.</title>
        <authorList>
            <person name="Lee J."/>
            <person name="Kim O.-S."/>
        </authorList>
    </citation>
    <scope>NUCLEOTIDE SEQUENCE [LARGE SCALE GENOMIC DNA]</scope>
    <source>
        <strain evidence="2 3">PAMC 27485</strain>
    </source>
</reference>
<feature type="region of interest" description="Disordered" evidence="1">
    <location>
        <begin position="76"/>
        <end position="97"/>
    </location>
</feature>
<dbReference type="EMBL" id="CP014504">
    <property type="protein sequence ID" value="AMQ00350.1"/>
    <property type="molecule type" value="Genomic_DNA"/>
</dbReference>
<name>A0A127VGE2_9SPHI</name>
<evidence type="ECO:0000313" key="3">
    <source>
        <dbReference type="Proteomes" id="UP000071561"/>
    </source>
</evidence>